<organism evidence="2 3">
    <name type="scientific">Thorsellia kenyensis</name>
    <dbReference type="NCBI Taxonomy" id="1549888"/>
    <lineage>
        <taxon>Bacteria</taxon>
        <taxon>Pseudomonadati</taxon>
        <taxon>Pseudomonadota</taxon>
        <taxon>Gammaproteobacteria</taxon>
        <taxon>Enterobacterales</taxon>
        <taxon>Thorselliaceae</taxon>
        <taxon>Thorsellia</taxon>
    </lineage>
</organism>
<feature type="coiled-coil region" evidence="1">
    <location>
        <begin position="19"/>
        <end position="65"/>
    </location>
</feature>
<reference evidence="2 3" key="1">
    <citation type="submission" date="2024-09" db="EMBL/GenBank/DDBJ databases">
        <authorList>
            <person name="Sun Q."/>
            <person name="Mori K."/>
        </authorList>
    </citation>
    <scope>NUCLEOTIDE SEQUENCE [LARGE SCALE GENOMIC DNA]</scope>
    <source>
        <strain evidence="2 3">CCM 8545</strain>
    </source>
</reference>
<dbReference type="RefSeq" id="WP_385878242.1">
    <property type="nucleotide sequence ID" value="NZ_JBHLXE010000111.1"/>
</dbReference>
<dbReference type="Proteomes" id="UP001589758">
    <property type="component" value="Unassembled WGS sequence"/>
</dbReference>
<sequence>MKSQEDSQWEIALKRAISVSEFNRQIQAKKNDLHDIINQRIKEQMDWLREEAQNLTAEYNSLNEIIRKNKTMHEWGTLTIVIRENKHSFAIEWYQNNFMKINGQWRVFKKRMKFNKKDLRFSFKKANRPKTWEVREALDLENRFSVLRNQINRLIAINRLTLASKQVNK</sequence>
<protein>
    <submittedName>
        <fullName evidence="2">Conjugative transfer protein MobI(A/C)</fullName>
    </submittedName>
</protein>
<keyword evidence="1" id="KW-0175">Coiled coil</keyword>
<proteinExistence type="predicted"/>
<evidence type="ECO:0000313" key="3">
    <source>
        <dbReference type="Proteomes" id="UP001589758"/>
    </source>
</evidence>
<evidence type="ECO:0000256" key="1">
    <source>
        <dbReference type="SAM" id="Coils"/>
    </source>
</evidence>
<accession>A0ABV6CIB4</accession>
<dbReference type="InterPro" id="IPR045809">
    <property type="entry name" value="MobI"/>
</dbReference>
<name>A0ABV6CIB4_9GAMM</name>
<keyword evidence="3" id="KW-1185">Reference proteome</keyword>
<comment type="caution">
    <text evidence="2">The sequence shown here is derived from an EMBL/GenBank/DDBJ whole genome shotgun (WGS) entry which is preliminary data.</text>
</comment>
<gene>
    <name evidence="2" type="primary">mobI</name>
    <name evidence="2" type="ORF">ACFFIT_12760</name>
</gene>
<evidence type="ECO:0000313" key="2">
    <source>
        <dbReference type="EMBL" id="MFC0180943.1"/>
    </source>
</evidence>
<dbReference type="EMBL" id="JBHLXE010000111">
    <property type="protein sequence ID" value="MFC0180943.1"/>
    <property type="molecule type" value="Genomic_DNA"/>
</dbReference>
<dbReference type="Pfam" id="PF19456">
    <property type="entry name" value="MobI"/>
    <property type="match status" value="1"/>
</dbReference>